<dbReference type="EMBL" id="CP001734">
    <property type="protein sequence ID" value="ACV67981.1"/>
    <property type="molecule type" value="Genomic_DNA"/>
</dbReference>
<dbReference type="Gene3D" id="3.30.930.10">
    <property type="entry name" value="Bira Bifunctional Protein, Domain 2"/>
    <property type="match status" value="1"/>
</dbReference>
<dbReference type="Pfam" id="PF03099">
    <property type="entry name" value="BPL_LplA_LipB"/>
    <property type="match status" value="1"/>
</dbReference>
<dbReference type="STRING" id="485915.Dret_0689"/>
<reference evidence="3 4" key="2">
    <citation type="journal article" date="2010" name="Stand. Genomic Sci.">
        <title>Complete genome sequence of Desulfohalobium retbaense type strain (HR(100)).</title>
        <authorList>
            <person name="Spring S."/>
            <person name="Nolan M."/>
            <person name="Lapidus A."/>
            <person name="Glavina Del Rio T."/>
            <person name="Copeland A."/>
            <person name="Tice H."/>
            <person name="Cheng J.F."/>
            <person name="Lucas S."/>
            <person name="Land M."/>
            <person name="Chen F."/>
            <person name="Bruce D."/>
            <person name="Goodwin L."/>
            <person name="Pitluck S."/>
            <person name="Ivanova N."/>
            <person name="Mavromatis K."/>
            <person name="Mikhailova N."/>
            <person name="Pati A."/>
            <person name="Chen A."/>
            <person name="Palaniappan K."/>
            <person name="Hauser L."/>
            <person name="Chang Y.J."/>
            <person name="Jeffries C.D."/>
            <person name="Munk C."/>
            <person name="Kiss H."/>
            <person name="Chain P."/>
            <person name="Han C."/>
            <person name="Brettin T."/>
            <person name="Detter J.C."/>
            <person name="Schuler E."/>
            <person name="Goker M."/>
            <person name="Rohde M."/>
            <person name="Bristow J."/>
            <person name="Eisen J.A."/>
            <person name="Markowitz V."/>
            <person name="Hugenholtz P."/>
            <person name="Kyrpides N.C."/>
            <person name="Klenk H.P."/>
        </authorList>
    </citation>
    <scope>NUCLEOTIDE SEQUENCE [LARGE SCALE GENOMIC DNA]</scope>
    <source>
        <strain evidence="3 4">DSM 5692</strain>
    </source>
</reference>
<dbReference type="GO" id="GO:0005737">
    <property type="term" value="C:cytoplasm"/>
    <property type="evidence" value="ECO:0007669"/>
    <property type="project" value="TreeGrafter"/>
</dbReference>
<dbReference type="NCBIfam" id="TIGR00121">
    <property type="entry name" value="birA_ligase"/>
    <property type="match status" value="1"/>
</dbReference>
<gene>
    <name evidence="3" type="ordered locus">Dret_0689</name>
</gene>
<reference evidence="4" key="1">
    <citation type="submission" date="2009-09" db="EMBL/GenBank/DDBJ databases">
        <title>The complete chromosome of Desulfohalobium retbaense DSM 5692.</title>
        <authorList>
            <consortium name="US DOE Joint Genome Institute (JGI-PGF)"/>
            <person name="Lucas S."/>
            <person name="Copeland A."/>
            <person name="Lapidus A."/>
            <person name="Glavina del Rio T."/>
            <person name="Dalin E."/>
            <person name="Tice H."/>
            <person name="Bruce D."/>
            <person name="Goodwin L."/>
            <person name="Pitluck S."/>
            <person name="Kyrpides N."/>
            <person name="Mavromatis K."/>
            <person name="Ivanova N."/>
            <person name="Mikhailova N."/>
            <person name="Munk A.C."/>
            <person name="Brettin T."/>
            <person name="Detter J.C."/>
            <person name="Han C."/>
            <person name="Tapia R."/>
            <person name="Larimer F."/>
            <person name="Land M."/>
            <person name="Hauser L."/>
            <person name="Markowitz V."/>
            <person name="Cheng J.-F."/>
            <person name="Hugenholtz P."/>
            <person name="Woyke T."/>
            <person name="Wu D."/>
            <person name="Spring S."/>
            <person name="Klenk H.-P."/>
            <person name="Eisen J.A."/>
        </authorList>
    </citation>
    <scope>NUCLEOTIDE SEQUENCE [LARGE SCALE GENOMIC DNA]</scope>
    <source>
        <strain evidence="4">DSM 5692</strain>
    </source>
</reference>
<dbReference type="eggNOG" id="COG0340">
    <property type="taxonomic scope" value="Bacteria"/>
</dbReference>
<keyword evidence="1 3" id="KW-0436">Ligase</keyword>
<sequence>MKRMPQDLLPPRVFLAGVDAHQRIEDVLREVGPQWREDLTHWGPWQEADPISGIPGLCFAAAKPVASPVVVVPRCASSLDLLSRATAVLPPWGSVLAVHQSAGRGQLRRRWWSQAGNILAAVRWPQPPAAVEPLLPLMIGLSLAGAFRELGVALAIKWPNDLVWQGRKVGGVLVEERSDCLAAGIGINLVQAPDASMLRDPWAYPATSLAALGRYFRPLTLWQDLVNRAQNWYMKDLCEQTSSDLVALLHTFLAGWREQVRVLPTGQSPFTGVLSGIAPDGALRITTASGVATLSSGSYTLFPTTD</sequence>
<dbReference type="OrthoDB" id="9807064at2"/>
<dbReference type="GO" id="GO:0004077">
    <property type="term" value="F:biotin--[biotin carboxyl-carrier protein] ligase activity"/>
    <property type="evidence" value="ECO:0007669"/>
    <property type="project" value="InterPro"/>
</dbReference>
<accession>C8X0N4</accession>
<dbReference type="PANTHER" id="PTHR12835:SF5">
    <property type="entry name" value="BIOTIN--PROTEIN LIGASE"/>
    <property type="match status" value="1"/>
</dbReference>
<dbReference type="SUPFAM" id="SSF55681">
    <property type="entry name" value="Class II aaRS and biotin synthetases"/>
    <property type="match status" value="1"/>
</dbReference>
<dbReference type="InterPro" id="IPR004143">
    <property type="entry name" value="BPL_LPL_catalytic"/>
</dbReference>
<name>C8X0N4_DESRD</name>
<dbReference type="AlphaFoldDB" id="C8X0N4"/>
<protein>
    <submittedName>
        <fullName evidence="3">Biotin/acetyl-CoA-carboxylase ligase</fullName>
    </submittedName>
</protein>
<organism evidence="3 4">
    <name type="scientific">Desulfohalobium retbaense (strain ATCC 49708 / DSM 5692 / JCM 16813 / HR100)</name>
    <dbReference type="NCBI Taxonomy" id="485915"/>
    <lineage>
        <taxon>Bacteria</taxon>
        <taxon>Pseudomonadati</taxon>
        <taxon>Thermodesulfobacteriota</taxon>
        <taxon>Desulfovibrionia</taxon>
        <taxon>Desulfovibrionales</taxon>
        <taxon>Desulfohalobiaceae</taxon>
        <taxon>Desulfohalobium</taxon>
    </lineage>
</organism>
<dbReference type="InterPro" id="IPR045864">
    <property type="entry name" value="aa-tRNA-synth_II/BPL/LPL"/>
</dbReference>
<evidence type="ECO:0000256" key="1">
    <source>
        <dbReference type="ARBA" id="ARBA00022598"/>
    </source>
</evidence>
<dbReference type="PANTHER" id="PTHR12835">
    <property type="entry name" value="BIOTIN PROTEIN LIGASE"/>
    <property type="match status" value="1"/>
</dbReference>
<proteinExistence type="predicted"/>
<dbReference type="Proteomes" id="UP000001052">
    <property type="component" value="Chromosome"/>
</dbReference>
<evidence type="ECO:0000313" key="3">
    <source>
        <dbReference type="EMBL" id="ACV67981.1"/>
    </source>
</evidence>
<dbReference type="HOGENOM" id="CLU_051096_1_0_7"/>
<evidence type="ECO:0000313" key="4">
    <source>
        <dbReference type="Proteomes" id="UP000001052"/>
    </source>
</evidence>
<dbReference type="KEGG" id="drt:Dret_0689"/>
<dbReference type="PROSITE" id="PS51733">
    <property type="entry name" value="BPL_LPL_CATALYTIC"/>
    <property type="match status" value="1"/>
</dbReference>
<dbReference type="InterPro" id="IPR004408">
    <property type="entry name" value="Biotin_CoA_COase_ligase"/>
</dbReference>
<keyword evidence="4" id="KW-1185">Reference proteome</keyword>
<feature type="domain" description="BPL/LPL catalytic" evidence="2">
    <location>
        <begin position="52"/>
        <end position="237"/>
    </location>
</feature>
<evidence type="ECO:0000259" key="2">
    <source>
        <dbReference type="PROSITE" id="PS51733"/>
    </source>
</evidence>